<proteinExistence type="predicted"/>
<dbReference type="RefSeq" id="WP_395810829.1">
    <property type="nucleotide sequence ID" value="NZ_CP043494.1"/>
</dbReference>
<gene>
    <name evidence="1" type="ORF">F0U60_48085</name>
</gene>
<evidence type="ECO:0000313" key="1">
    <source>
        <dbReference type="EMBL" id="WNG51034.1"/>
    </source>
</evidence>
<organism evidence="1 2">
    <name type="scientific">Archangium minus</name>
    <dbReference type="NCBI Taxonomy" id="83450"/>
    <lineage>
        <taxon>Bacteria</taxon>
        <taxon>Pseudomonadati</taxon>
        <taxon>Myxococcota</taxon>
        <taxon>Myxococcia</taxon>
        <taxon>Myxococcales</taxon>
        <taxon>Cystobacterineae</taxon>
        <taxon>Archangiaceae</taxon>
        <taxon>Archangium</taxon>
    </lineage>
</organism>
<dbReference type="EMBL" id="CP043494">
    <property type="protein sequence ID" value="WNG51034.1"/>
    <property type="molecule type" value="Genomic_DNA"/>
</dbReference>
<dbReference type="Proteomes" id="UP001611383">
    <property type="component" value="Chromosome"/>
</dbReference>
<sequence>MSPKPKAEPLTTPDGRYLVVEGRLWRHSNPALGPSQRALLVEALMHARRDVGRALRSGDLEAERKARARVHRAKVALGERGAPWWTDGAPDFNRHLVENTPYAEWFAGRRR</sequence>
<protein>
    <submittedName>
        <fullName evidence="1">Uncharacterized protein</fullName>
    </submittedName>
</protein>
<accession>A0ABY9X6K3</accession>
<name>A0ABY9X6K3_9BACT</name>
<reference evidence="1 2" key="1">
    <citation type="submission" date="2019-08" db="EMBL/GenBank/DDBJ databases">
        <title>Archangium and Cystobacter genomes.</title>
        <authorList>
            <person name="Chen I.-C.K."/>
            <person name="Wielgoss S."/>
        </authorList>
    </citation>
    <scope>NUCLEOTIDE SEQUENCE [LARGE SCALE GENOMIC DNA]</scope>
    <source>
        <strain evidence="1 2">Cbm 6</strain>
    </source>
</reference>
<evidence type="ECO:0000313" key="2">
    <source>
        <dbReference type="Proteomes" id="UP001611383"/>
    </source>
</evidence>
<keyword evidence="2" id="KW-1185">Reference proteome</keyword>